<feature type="non-terminal residue" evidence="6">
    <location>
        <position position="1"/>
    </location>
</feature>
<gene>
    <name evidence="6" type="ORF">B1B_03923</name>
</gene>
<keyword evidence="3" id="KW-0808">Transferase</keyword>
<comment type="caution">
    <text evidence="6">The sequence shown here is derived from an EMBL/GenBank/DDBJ whole genome shotgun (WGS) entry which is preliminary data.</text>
</comment>
<evidence type="ECO:0000256" key="2">
    <source>
        <dbReference type="ARBA" id="ARBA00012438"/>
    </source>
</evidence>
<dbReference type="GO" id="GO:0005886">
    <property type="term" value="C:plasma membrane"/>
    <property type="evidence" value="ECO:0007669"/>
    <property type="project" value="TreeGrafter"/>
</dbReference>
<reference evidence="6" key="2">
    <citation type="journal article" date="2014" name="ISME J.">
        <title>Microbial stratification in low pH oxic and suboxic macroscopic growths along an acid mine drainage.</title>
        <authorList>
            <person name="Mendez-Garcia C."/>
            <person name="Mesa V."/>
            <person name="Sprenger R.R."/>
            <person name="Richter M."/>
            <person name="Diez M.S."/>
            <person name="Solano J."/>
            <person name="Bargiela R."/>
            <person name="Golyshina O.V."/>
            <person name="Manteca A."/>
            <person name="Ramos J.L."/>
            <person name="Gallego J.R."/>
            <person name="Llorente I."/>
            <person name="Martins Dos Santos V.A."/>
            <person name="Jensen O.N."/>
            <person name="Pelaez A.I."/>
            <person name="Sanchez J."/>
            <person name="Ferrer M."/>
        </authorList>
    </citation>
    <scope>NUCLEOTIDE SEQUENCE</scope>
</reference>
<dbReference type="Gene3D" id="3.30.565.10">
    <property type="entry name" value="Histidine kinase-like ATPase, C-terminal domain"/>
    <property type="match status" value="1"/>
</dbReference>
<dbReference type="InterPro" id="IPR036890">
    <property type="entry name" value="HATPase_C_sf"/>
</dbReference>
<feature type="domain" description="Histidine kinase" evidence="5">
    <location>
        <begin position="1"/>
        <end position="87"/>
    </location>
</feature>
<evidence type="ECO:0000259" key="5">
    <source>
        <dbReference type="PROSITE" id="PS50109"/>
    </source>
</evidence>
<evidence type="ECO:0000256" key="3">
    <source>
        <dbReference type="ARBA" id="ARBA00022679"/>
    </source>
</evidence>
<reference evidence="6" key="1">
    <citation type="submission" date="2013-08" db="EMBL/GenBank/DDBJ databases">
        <authorList>
            <person name="Mendez C."/>
            <person name="Richter M."/>
            <person name="Ferrer M."/>
            <person name="Sanchez J."/>
        </authorList>
    </citation>
    <scope>NUCLEOTIDE SEQUENCE</scope>
</reference>
<dbReference type="PANTHER" id="PTHR43047">
    <property type="entry name" value="TWO-COMPONENT HISTIDINE PROTEIN KINASE"/>
    <property type="match status" value="1"/>
</dbReference>
<dbReference type="EMBL" id="AUZY01002442">
    <property type="protein sequence ID" value="EQD72217.1"/>
    <property type="molecule type" value="Genomic_DNA"/>
</dbReference>
<accession>T1BQT3</accession>
<dbReference type="SMART" id="SM00387">
    <property type="entry name" value="HATPase_c"/>
    <property type="match status" value="1"/>
</dbReference>
<name>T1BQT3_9ZZZZ</name>
<dbReference type="GO" id="GO:0009927">
    <property type="term" value="F:histidine phosphotransfer kinase activity"/>
    <property type="evidence" value="ECO:0007669"/>
    <property type="project" value="TreeGrafter"/>
</dbReference>
<dbReference type="PANTHER" id="PTHR43047:SF72">
    <property type="entry name" value="OSMOSENSING HISTIDINE PROTEIN KINASE SLN1"/>
    <property type="match status" value="1"/>
</dbReference>
<evidence type="ECO:0000313" key="6">
    <source>
        <dbReference type="EMBL" id="EQD72217.1"/>
    </source>
</evidence>
<evidence type="ECO:0000256" key="4">
    <source>
        <dbReference type="ARBA" id="ARBA00022777"/>
    </source>
</evidence>
<dbReference type="SUPFAM" id="SSF55874">
    <property type="entry name" value="ATPase domain of HSP90 chaperone/DNA topoisomerase II/histidine kinase"/>
    <property type="match status" value="1"/>
</dbReference>
<proteinExistence type="predicted"/>
<keyword evidence="6" id="KW-0067">ATP-binding</keyword>
<dbReference type="InterPro" id="IPR004358">
    <property type="entry name" value="Sig_transdc_His_kin-like_C"/>
</dbReference>
<dbReference type="InterPro" id="IPR003594">
    <property type="entry name" value="HATPase_dom"/>
</dbReference>
<dbReference type="GO" id="GO:0000155">
    <property type="term" value="F:phosphorelay sensor kinase activity"/>
    <property type="evidence" value="ECO:0007669"/>
    <property type="project" value="TreeGrafter"/>
</dbReference>
<sequence length="101" mass="10240">EITAASSGPSEFALSVRDDGIGIPAGDLPRLFADFEQVERAPNASSPGTGLGLSIVRKFVVLMGGTVDVQSVVGHGSTFTVHLPLVDHPDVAGEAPSVGST</sequence>
<keyword evidence="6" id="KW-0547">Nucleotide-binding</keyword>
<comment type="catalytic activity">
    <reaction evidence="1">
        <text>ATP + protein L-histidine = ADP + protein N-phospho-L-histidine.</text>
        <dbReference type="EC" id="2.7.13.3"/>
    </reaction>
</comment>
<dbReference type="GO" id="GO:0005524">
    <property type="term" value="F:ATP binding"/>
    <property type="evidence" value="ECO:0007669"/>
    <property type="project" value="UniProtKB-KW"/>
</dbReference>
<dbReference type="EC" id="2.7.13.3" evidence="2"/>
<dbReference type="PROSITE" id="PS50109">
    <property type="entry name" value="HIS_KIN"/>
    <property type="match status" value="1"/>
</dbReference>
<dbReference type="AlphaFoldDB" id="T1BQT3"/>
<dbReference type="Pfam" id="PF02518">
    <property type="entry name" value="HATPase_c"/>
    <property type="match status" value="1"/>
</dbReference>
<evidence type="ECO:0000256" key="1">
    <source>
        <dbReference type="ARBA" id="ARBA00000085"/>
    </source>
</evidence>
<dbReference type="InterPro" id="IPR005467">
    <property type="entry name" value="His_kinase_dom"/>
</dbReference>
<protein>
    <recommendedName>
        <fullName evidence="2">histidine kinase</fullName>
        <ecNumber evidence="2">2.7.13.3</ecNumber>
    </recommendedName>
</protein>
<keyword evidence="4" id="KW-0418">Kinase</keyword>
<organism evidence="6">
    <name type="scientific">mine drainage metagenome</name>
    <dbReference type="NCBI Taxonomy" id="410659"/>
    <lineage>
        <taxon>unclassified sequences</taxon>
        <taxon>metagenomes</taxon>
        <taxon>ecological metagenomes</taxon>
    </lineage>
</organism>
<dbReference type="PRINTS" id="PR00344">
    <property type="entry name" value="BCTRLSENSOR"/>
</dbReference>